<dbReference type="Pfam" id="PF01551">
    <property type="entry name" value="Peptidase_M23"/>
    <property type="match status" value="1"/>
</dbReference>
<dbReference type="CDD" id="cd12797">
    <property type="entry name" value="M23_peptidase"/>
    <property type="match status" value="1"/>
</dbReference>
<reference evidence="2 3" key="1">
    <citation type="journal article" date="2008" name="J. Bacteriol.">
        <title>Genome of the actinomycete plant pathogen Clavibacter michiganensis subsp. sepedonicus suggests recent niche adaptation.</title>
        <authorList>
            <person name="Bentley S.D."/>
            <person name="Corton C."/>
            <person name="Brown S.E."/>
            <person name="Barron A."/>
            <person name="Clark L."/>
            <person name="Doggett J."/>
            <person name="Harris B."/>
            <person name="Ormond D."/>
            <person name="Quail M.A."/>
            <person name="May G."/>
            <person name="Francis D."/>
            <person name="Knudson D."/>
            <person name="Parkhill J."/>
            <person name="Ishimaru C.A."/>
        </authorList>
    </citation>
    <scope>NUCLEOTIDE SEQUENCE [LARGE SCALE GENOMIC DNA]</scope>
    <source>
        <strain evidence="3">ATCC 33113 / DSM 20744 / JCM 9667 / LMG 2889 / ICMP 2535 / C-1</strain>
    </source>
</reference>
<dbReference type="STRING" id="31964.CMS0071"/>
<dbReference type="Proteomes" id="UP000001318">
    <property type="component" value="Chromosome"/>
</dbReference>
<dbReference type="RefSeq" id="WP_012297558.1">
    <property type="nucleotide sequence ID" value="NZ_JBPFSJ010000031.1"/>
</dbReference>
<dbReference type="Gene3D" id="2.70.70.10">
    <property type="entry name" value="Glucose Permease (Domain IIA)"/>
    <property type="match status" value="1"/>
</dbReference>
<evidence type="ECO:0000259" key="1">
    <source>
        <dbReference type="Pfam" id="PF01551"/>
    </source>
</evidence>
<feature type="domain" description="M23ase beta-sheet core" evidence="1">
    <location>
        <begin position="86"/>
        <end position="188"/>
    </location>
</feature>
<evidence type="ECO:0000313" key="2">
    <source>
        <dbReference type="EMBL" id="CAQ00196.1"/>
    </source>
</evidence>
<dbReference type="eggNOG" id="COG0739">
    <property type="taxonomic scope" value="Bacteria"/>
</dbReference>
<evidence type="ECO:0000313" key="3">
    <source>
        <dbReference type="Proteomes" id="UP000001318"/>
    </source>
</evidence>
<dbReference type="InterPro" id="IPR011055">
    <property type="entry name" value="Dup_hybrid_motif"/>
</dbReference>
<gene>
    <name evidence="2" type="ordered locus">CMS0071</name>
</gene>
<accession>B0RHT8</accession>
<dbReference type="InterPro" id="IPR016047">
    <property type="entry name" value="M23ase_b-sheet_dom"/>
</dbReference>
<dbReference type="KEGG" id="cms:CMS0071"/>
<proteinExistence type="predicted"/>
<organism evidence="2 3">
    <name type="scientific">Clavibacter sepedonicus</name>
    <name type="common">Clavibacter michiganensis subsp. sepedonicus</name>
    <dbReference type="NCBI Taxonomy" id="31964"/>
    <lineage>
        <taxon>Bacteria</taxon>
        <taxon>Bacillati</taxon>
        <taxon>Actinomycetota</taxon>
        <taxon>Actinomycetes</taxon>
        <taxon>Micrococcales</taxon>
        <taxon>Microbacteriaceae</taxon>
        <taxon>Clavibacter</taxon>
    </lineage>
</organism>
<dbReference type="HOGENOM" id="CLU_996373_0_0_11"/>
<dbReference type="InterPro" id="IPR050570">
    <property type="entry name" value="Cell_wall_metabolism_enzyme"/>
</dbReference>
<dbReference type="SUPFAM" id="SSF51261">
    <property type="entry name" value="Duplicated hybrid motif"/>
    <property type="match status" value="1"/>
</dbReference>
<dbReference type="PANTHER" id="PTHR21666:SF270">
    <property type="entry name" value="MUREIN HYDROLASE ACTIVATOR ENVC"/>
    <property type="match status" value="1"/>
</dbReference>
<dbReference type="EMBL" id="AM849034">
    <property type="protein sequence ID" value="CAQ00196.1"/>
    <property type="molecule type" value="Genomic_DNA"/>
</dbReference>
<dbReference type="AlphaFoldDB" id="B0RHT8"/>
<protein>
    <submittedName>
        <fullName evidence="2">Peptidase</fullName>
    </submittedName>
</protein>
<keyword evidence="3" id="KW-1185">Reference proteome</keyword>
<name>B0RHT8_CLASE</name>
<dbReference type="GO" id="GO:0004222">
    <property type="term" value="F:metalloendopeptidase activity"/>
    <property type="evidence" value="ECO:0007669"/>
    <property type="project" value="TreeGrafter"/>
</dbReference>
<sequence length="289" mass="30369">MVKELESFDAPDGLGPDDIVDPRTGATRRQIVTAALFMVALFGVEVLQPVAAANAENAWNHPFSTRVRPISGYGYRIHPITGVRTLHRGIDFAPAAGTSIFAIGVGTVERIDYSSGPGTFGHSITIRHPDSDGSNWRSLYAHMSSRSPLSVGQQVDGGTFVGAVGSSGDVTGPHLHIEIRQNNTAIDPASRINDAPLAGGSMAISQADANLISQTIRGAEWYTGNPSNGGETKSVEGIYQGLLQTIIGYGSRTENIEKMVAGLGTRLAQDATFINAVATATAAKVKVKA</sequence>
<dbReference type="PANTHER" id="PTHR21666">
    <property type="entry name" value="PEPTIDASE-RELATED"/>
    <property type="match status" value="1"/>
</dbReference>